<dbReference type="Proteomes" id="UP000660110">
    <property type="component" value="Unassembled WGS sequence"/>
</dbReference>
<dbReference type="AlphaFoldDB" id="A0A917EUW1"/>
<name>A0A917EUW1_HALAA</name>
<proteinExistence type="predicted"/>
<reference evidence="1" key="1">
    <citation type="journal article" date="2014" name="Int. J. Syst. Evol. Microbiol.">
        <title>Complete genome sequence of Corynebacterium casei LMG S-19264T (=DSM 44701T), isolated from a smear-ripened cheese.</title>
        <authorList>
            <consortium name="US DOE Joint Genome Institute (JGI-PGF)"/>
            <person name="Walter F."/>
            <person name="Albersmeier A."/>
            <person name="Kalinowski J."/>
            <person name="Ruckert C."/>
        </authorList>
    </citation>
    <scope>NUCLEOTIDE SEQUENCE</scope>
    <source>
        <strain evidence="1">CGMCC 1.12153</strain>
    </source>
</reference>
<comment type="caution">
    <text evidence="1">The sequence shown here is derived from an EMBL/GenBank/DDBJ whole genome shotgun (WGS) entry which is preliminary data.</text>
</comment>
<reference evidence="1" key="2">
    <citation type="submission" date="2020-09" db="EMBL/GenBank/DDBJ databases">
        <authorList>
            <person name="Sun Q."/>
            <person name="Zhou Y."/>
        </authorList>
    </citation>
    <scope>NUCLEOTIDE SEQUENCE</scope>
    <source>
        <strain evidence="1">CGMCC 1.12153</strain>
    </source>
</reference>
<evidence type="ECO:0000313" key="2">
    <source>
        <dbReference type="Proteomes" id="UP000660110"/>
    </source>
</evidence>
<keyword evidence="2" id="KW-1185">Reference proteome</keyword>
<dbReference type="EMBL" id="BMEL01000002">
    <property type="protein sequence ID" value="GGF17894.1"/>
    <property type="molecule type" value="Genomic_DNA"/>
</dbReference>
<sequence>MHGTLFYMLLSPITWIKDYNNIKDPETIILLMSYTRLRTGELFALKGATLILDMVEQTISDTKVVSLRES</sequence>
<protein>
    <submittedName>
        <fullName evidence="1">Uncharacterized protein</fullName>
    </submittedName>
</protein>
<gene>
    <name evidence="1" type="ORF">GCM10010954_15830</name>
</gene>
<evidence type="ECO:0000313" key="1">
    <source>
        <dbReference type="EMBL" id="GGF17894.1"/>
    </source>
</evidence>
<accession>A0A917EUW1</accession>
<organism evidence="1 2">
    <name type="scientific">Halobacillus andaensis</name>
    <dbReference type="NCBI Taxonomy" id="1176239"/>
    <lineage>
        <taxon>Bacteria</taxon>
        <taxon>Bacillati</taxon>
        <taxon>Bacillota</taxon>
        <taxon>Bacilli</taxon>
        <taxon>Bacillales</taxon>
        <taxon>Bacillaceae</taxon>
        <taxon>Halobacillus</taxon>
    </lineage>
</organism>